<dbReference type="Pfam" id="PF24378">
    <property type="entry name" value="DUF7534"/>
    <property type="match status" value="1"/>
</dbReference>
<keyword evidence="1" id="KW-0472">Membrane</keyword>
<dbReference type="RefSeq" id="WP_267624352.1">
    <property type="nucleotide sequence ID" value="NZ_JAODIW010000008.1"/>
</dbReference>
<evidence type="ECO:0000313" key="3">
    <source>
        <dbReference type="Proteomes" id="UP001595921"/>
    </source>
</evidence>
<evidence type="ECO:0008006" key="4">
    <source>
        <dbReference type="Google" id="ProtNLM"/>
    </source>
</evidence>
<dbReference type="InterPro" id="IPR055956">
    <property type="entry name" value="DUF7534"/>
</dbReference>
<keyword evidence="1" id="KW-0812">Transmembrane</keyword>
<reference evidence="2 3" key="1">
    <citation type="journal article" date="2019" name="Int. J. Syst. Evol. Microbiol.">
        <title>The Global Catalogue of Microorganisms (GCM) 10K type strain sequencing project: providing services to taxonomists for standard genome sequencing and annotation.</title>
        <authorList>
            <consortium name="The Broad Institute Genomics Platform"/>
            <consortium name="The Broad Institute Genome Sequencing Center for Infectious Disease"/>
            <person name="Wu L."/>
            <person name="Ma J."/>
        </authorList>
    </citation>
    <scope>NUCLEOTIDE SEQUENCE [LARGE SCALE GENOMIC DNA]</scope>
    <source>
        <strain evidence="2 3">CGMCC 1.12553</strain>
    </source>
</reference>
<keyword evidence="3" id="KW-1185">Reference proteome</keyword>
<organism evidence="2 3">
    <name type="scientific">Halobium salinum</name>
    <dbReference type="NCBI Taxonomy" id="1364940"/>
    <lineage>
        <taxon>Archaea</taxon>
        <taxon>Methanobacteriati</taxon>
        <taxon>Methanobacteriota</taxon>
        <taxon>Stenosarchaea group</taxon>
        <taxon>Halobacteria</taxon>
        <taxon>Halobacteriales</taxon>
        <taxon>Haloferacaceae</taxon>
        <taxon>Halobium</taxon>
    </lineage>
</organism>
<evidence type="ECO:0000313" key="2">
    <source>
        <dbReference type="EMBL" id="MFC4358069.1"/>
    </source>
</evidence>
<protein>
    <recommendedName>
        <fullName evidence="4">RDD family protein</fullName>
    </recommendedName>
</protein>
<accession>A0ABD5PC76</accession>
<dbReference type="EMBL" id="JBHSDS010000006">
    <property type="protein sequence ID" value="MFC4358069.1"/>
    <property type="molecule type" value="Genomic_DNA"/>
</dbReference>
<gene>
    <name evidence="2" type="ORF">ACFO0N_08930</name>
</gene>
<evidence type="ECO:0000256" key="1">
    <source>
        <dbReference type="SAM" id="Phobius"/>
    </source>
</evidence>
<keyword evidence="1" id="KW-1133">Transmembrane helix</keyword>
<feature type="transmembrane region" description="Helical" evidence="1">
    <location>
        <begin position="30"/>
        <end position="54"/>
    </location>
</feature>
<dbReference type="Proteomes" id="UP001595921">
    <property type="component" value="Unassembled WGS sequence"/>
</dbReference>
<proteinExistence type="predicted"/>
<dbReference type="AlphaFoldDB" id="A0ABD5PC76"/>
<sequence length="67" mass="6959">MARSRYRSFILGLLALDVVAVGVGTVLSAVLGLEALVAFGLPLLVAPVVAYWVAYRTDLLVGGSGIQ</sequence>
<comment type="caution">
    <text evidence="2">The sequence shown here is derived from an EMBL/GenBank/DDBJ whole genome shotgun (WGS) entry which is preliminary data.</text>
</comment>
<name>A0ABD5PC76_9EURY</name>